<evidence type="ECO:0000313" key="1">
    <source>
        <dbReference type="EMBL" id="JAH47082.1"/>
    </source>
</evidence>
<reference evidence="1" key="2">
    <citation type="journal article" date="2015" name="Fish Shellfish Immunol.">
        <title>Early steps in the European eel (Anguilla anguilla)-Vibrio vulnificus interaction in the gills: Role of the RtxA13 toxin.</title>
        <authorList>
            <person name="Callol A."/>
            <person name="Pajuelo D."/>
            <person name="Ebbesson L."/>
            <person name="Teles M."/>
            <person name="MacKenzie S."/>
            <person name="Amaro C."/>
        </authorList>
    </citation>
    <scope>NUCLEOTIDE SEQUENCE</scope>
</reference>
<proteinExistence type="predicted"/>
<protein>
    <submittedName>
        <fullName evidence="1">Uncharacterized protein</fullName>
    </submittedName>
</protein>
<dbReference type="EMBL" id="GBXM01061495">
    <property type="protein sequence ID" value="JAH47082.1"/>
    <property type="molecule type" value="Transcribed_RNA"/>
</dbReference>
<sequence>MNDKDKVDVEFAY</sequence>
<name>A0A0E9T0Q5_ANGAN</name>
<organism evidence="1">
    <name type="scientific">Anguilla anguilla</name>
    <name type="common">European freshwater eel</name>
    <name type="synonym">Muraena anguilla</name>
    <dbReference type="NCBI Taxonomy" id="7936"/>
    <lineage>
        <taxon>Eukaryota</taxon>
        <taxon>Metazoa</taxon>
        <taxon>Chordata</taxon>
        <taxon>Craniata</taxon>
        <taxon>Vertebrata</taxon>
        <taxon>Euteleostomi</taxon>
        <taxon>Actinopterygii</taxon>
        <taxon>Neopterygii</taxon>
        <taxon>Teleostei</taxon>
        <taxon>Anguilliformes</taxon>
        <taxon>Anguillidae</taxon>
        <taxon>Anguilla</taxon>
    </lineage>
</organism>
<reference evidence="1" key="1">
    <citation type="submission" date="2014-11" db="EMBL/GenBank/DDBJ databases">
        <authorList>
            <person name="Amaro Gonzalez C."/>
        </authorList>
    </citation>
    <scope>NUCLEOTIDE SEQUENCE</scope>
</reference>
<accession>A0A0E9T0Q5</accession>